<dbReference type="SUPFAM" id="SSF55797">
    <property type="entry name" value="PR-1-like"/>
    <property type="match status" value="1"/>
</dbReference>
<proteinExistence type="predicted"/>
<dbReference type="InterPro" id="IPR035940">
    <property type="entry name" value="CAP_sf"/>
</dbReference>
<name>A0A5K3F6R7_MESCO</name>
<protein>
    <submittedName>
        <fullName evidence="1">SCP domain-containing protein</fullName>
    </submittedName>
</protein>
<dbReference type="AlphaFoldDB" id="A0A5K3F6R7"/>
<organism evidence="1">
    <name type="scientific">Mesocestoides corti</name>
    <name type="common">Flatworm</name>
    <dbReference type="NCBI Taxonomy" id="53468"/>
    <lineage>
        <taxon>Eukaryota</taxon>
        <taxon>Metazoa</taxon>
        <taxon>Spiralia</taxon>
        <taxon>Lophotrochozoa</taxon>
        <taxon>Platyhelminthes</taxon>
        <taxon>Cestoda</taxon>
        <taxon>Eucestoda</taxon>
        <taxon>Cyclophyllidea</taxon>
        <taxon>Mesocestoididae</taxon>
        <taxon>Mesocestoides</taxon>
    </lineage>
</organism>
<reference evidence="1" key="1">
    <citation type="submission" date="2019-11" db="UniProtKB">
        <authorList>
            <consortium name="WormBaseParasite"/>
        </authorList>
    </citation>
    <scope>IDENTIFICATION</scope>
</reference>
<dbReference type="Gene3D" id="3.40.33.10">
    <property type="entry name" value="CAP"/>
    <property type="match status" value="1"/>
</dbReference>
<dbReference type="WBParaSite" id="MCU_005393-RA">
    <property type="protein sequence ID" value="MCU_005393-RA"/>
    <property type="gene ID" value="MCU_005393"/>
</dbReference>
<accession>A0A5K3F6R7</accession>
<evidence type="ECO:0000313" key="1">
    <source>
        <dbReference type="WBParaSite" id="MCU_005393-RA"/>
    </source>
</evidence>
<sequence>MDLDAQMQCINQSGFISILCKNFDLMSFVLKMVEATASEVGCAQQQCSLYKDQPQTITLAVCLYKPGTRYLHRKPYKSGLICDDCPKGFTCRHKQCINASASVRILTSSSTKLLPILTLNLLVPLLCLFARTN</sequence>